<protein>
    <submittedName>
        <fullName evidence="1">Uncharacterized protein</fullName>
    </submittedName>
</protein>
<dbReference type="AlphaFoldDB" id="A0AAV5KA32"/>
<reference evidence="1 2" key="1">
    <citation type="journal article" date="2021" name="Commun. Biol.">
        <title>The genome of Shorea leprosula (Dipterocarpaceae) highlights the ecological relevance of drought in aseasonal tropical rainforests.</title>
        <authorList>
            <person name="Ng K.K.S."/>
            <person name="Kobayashi M.J."/>
            <person name="Fawcett J.A."/>
            <person name="Hatakeyama M."/>
            <person name="Paape T."/>
            <person name="Ng C.H."/>
            <person name="Ang C.C."/>
            <person name="Tnah L.H."/>
            <person name="Lee C.T."/>
            <person name="Nishiyama T."/>
            <person name="Sese J."/>
            <person name="O'Brien M.J."/>
            <person name="Copetti D."/>
            <person name="Mohd Noor M.I."/>
            <person name="Ong R.C."/>
            <person name="Putra M."/>
            <person name="Sireger I.Z."/>
            <person name="Indrioko S."/>
            <person name="Kosugi Y."/>
            <person name="Izuno A."/>
            <person name="Isagi Y."/>
            <person name="Lee S.L."/>
            <person name="Shimizu K.K."/>
        </authorList>
    </citation>
    <scope>NUCLEOTIDE SEQUENCE [LARGE SCALE GENOMIC DNA]</scope>
    <source>
        <strain evidence="1">214</strain>
    </source>
</reference>
<organism evidence="1 2">
    <name type="scientific">Rubroshorea leprosula</name>
    <dbReference type="NCBI Taxonomy" id="152421"/>
    <lineage>
        <taxon>Eukaryota</taxon>
        <taxon>Viridiplantae</taxon>
        <taxon>Streptophyta</taxon>
        <taxon>Embryophyta</taxon>
        <taxon>Tracheophyta</taxon>
        <taxon>Spermatophyta</taxon>
        <taxon>Magnoliopsida</taxon>
        <taxon>eudicotyledons</taxon>
        <taxon>Gunneridae</taxon>
        <taxon>Pentapetalae</taxon>
        <taxon>rosids</taxon>
        <taxon>malvids</taxon>
        <taxon>Malvales</taxon>
        <taxon>Dipterocarpaceae</taxon>
        <taxon>Rubroshorea</taxon>
    </lineage>
</organism>
<sequence>MGCNEDELELKQLSSSEVVYFIQGGAQAVELIRGCLPHPRLFTSSKVVHLRMGCHKDELKQLSSSEVYLIQGSFASSGVVHPVIMRMSSTKFYELKQVSNSAHEVPIVKNPKVRDGDCNFTVSRICREGQKPDTDSSGRMQEKCRHLVQGVDTFQLVLHIFQLMLDLCTSCSSSALRAWPLQLVADLGNKRLSSTTHARVLHFVLHLGSKCLSSAAHSRVLHLVLEFCTSWWTSTARVGALHFMLDLCSSCLSSAAQVGALRLVLDPCISCSPLAVRILDCYSHIGLLQFAAHGPACRTSAFLSSDFDDEVGELEALADGAGGGSHVTGEPVDDSTIFVECHLPQLHAFPHHTLQPHFYFLYFLSPTK</sequence>
<accession>A0AAV5KA32</accession>
<dbReference type="Proteomes" id="UP001054252">
    <property type="component" value="Unassembled WGS sequence"/>
</dbReference>
<evidence type="ECO:0000313" key="1">
    <source>
        <dbReference type="EMBL" id="GKV21138.1"/>
    </source>
</evidence>
<evidence type="ECO:0000313" key="2">
    <source>
        <dbReference type="Proteomes" id="UP001054252"/>
    </source>
</evidence>
<dbReference type="EMBL" id="BPVZ01000056">
    <property type="protein sequence ID" value="GKV21138.1"/>
    <property type="molecule type" value="Genomic_DNA"/>
</dbReference>
<name>A0AAV5KA32_9ROSI</name>
<keyword evidence="2" id="KW-1185">Reference proteome</keyword>
<comment type="caution">
    <text evidence="1">The sequence shown here is derived from an EMBL/GenBank/DDBJ whole genome shotgun (WGS) entry which is preliminary data.</text>
</comment>
<gene>
    <name evidence="1" type="ORF">SLEP1_g31146</name>
</gene>
<proteinExistence type="predicted"/>